<dbReference type="GO" id="GO:0044659">
    <property type="term" value="P:viral release from host cell by cytolysis"/>
    <property type="evidence" value="ECO:0007669"/>
    <property type="project" value="InterPro"/>
</dbReference>
<reference evidence="2 3" key="1">
    <citation type="submission" date="2019-11" db="EMBL/GenBank/DDBJ databases">
        <title>Escherichia alba sp. nov. isolated from the gut of plastic-eating superworms Zophobas atratus.</title>
        <authorList>
            <person name="Yang Y."/>
        </authorList>
    </citation>
    <scope>NUCLEOTIDE SEQUENCE [LARGE SCALE GENOMIC DNA]</scope>
    <source>
        <strain evidence="3">BIT-B35</strain>
    </source>
</reference>
<keyword evidence="3" id="KW-1185">Reference proteome</keyword>
<keyword evidence="1" id="KW-0175">Coiled coil</keyword>
<evidence type="ECO:0000313" key="2">
    <source>
        <dbReference type="EMBL" id="MTH45404.1"/>
    </source>
</evidence>
<accession>A0A6L6IHH9</accession>
<name>A0A6L6IHH9_9ENTR</name>
<proteinExistence type="inferred from homology"/>
<evidence type="ECO:0000313" key="3">
    <source>
        <dbReference type="Proteomes" id="UP000477739"/>
    </source>
</evidence>
<dbReference type="Pfam" id="PF03245">
    <property type="entry name" value="Phage_lysis"/>
    <property type="match status" value="1"/>
</dbReference>
<dbReference type="InterPro" id="IPR004929">
    <property type="entry name" value="I-spanin"/>
</dbReference>
<evidence type="ECO:0000256" key="1">
    <source>
        <dbReference type="SAM" id="Coils"/>
    </source>
</evidence>
<dbReference type="OrthoDB" id="6877134at2"/>
<dbReference type="EMBL" id="WMJZ01000003">
    <property type="protein sequence ID" value="MTH45404.1"/>
    <property type="molecule type" value="Genomic_DNA"/>
</dbReference>
<organism evidence="2 3">
    <name type="scientific">Intestinirhabdus alba</name>
    <dbReference type="NCBI Taxonomy" id="2899544"/>
    <lineage>
        <taxon>Bacteria</taxon>
        <taxon>Pseudomonadati</taxon>
        <taxon>Pseudomonadota</taxon>
        <taxon>Gammaproteobacteria</taxon>
        <taxon>Enterobacterales</taxon>
        <taxon>Enterobacteriaceae</taxon>
        <taxon>Intestinirhabdus</taxon>
    </lineage>
</organism>
<dbReference type="Proteomes" id="UP000477739">
    <property type="component" value="Unassembled WGS sequence"/>
</dbReference>
<sequence length="155" mass="17540">MSRLTGITCAIIIVAISSLGWAVNHYRDNAIEYKRQRDEKTQALALANGIIDDMQVRQQAIAELDVRYTQELADAKNIIERLRNDVTAGKRRLQLNAKCPPVRESSTSSGVDDAGAAELTPDAQRDYYRHRDGIATADKMIRGLQEYIRTQCYRR</sequence>
<gene>
    <name evidence="2" type="ORF">GJV78_03830</name>
</gene>
<feature type="coiled-coil region" evidence="1">
    <location>
        <begin position="65"/>
        <end position="92"/>
    </location>
</feature>
<dbReference type="HAMAP" id="MF_04137">
    <property type="entry name" value="I_SPANIN_LAMBDA"/>
    <property type="match status" value="1"/>
</dbReference>
<dbReference type="AlphaFoldDB" id="A0A6L6IHH9"/>
<comment type="caution">
    <text evidence="2">The sequence shown here is derived from an EMBL/GenBank/DDBJ whole genome shotgun (WGS) entry which is preliminary data.</text>
</comment>
<protein>
    <submittedName>
        <fullName evidence="2">Lysis protein</fullName>
    </submittedName>
</protein>
<dbReference type="RefSeq" id="WP_155107071.1">
    <property type="nucleotide sequence ID" value="NZ_WMJZ01000003.1"/>
</dbReference>